<gene>
    <name evidence="5" type="ORF">RF11_14986</name>
</gene>
<dbReference type="Proteomes" id="UP000031668">
    <property type="component" value="Unassembled WGS sequence"/>
</dbReference>
<dbReference type="PANTHER" id="PTHR13132">
    <property type="entry name" value="ALPHA- 1,6 -FUCOSYLTRANSFERASE"/>
    <property type="match status" value="1"/>
</dbReference>
<keyword evidence="1 3" id="KW-0328">Glycosyltransferase</keyword>
<evidence type="ECO:0000256" key="1">
    <source>
        <dbReference type="ARBA" id="ARBA00022676"/>
    </source>
</evidence>
<evidence type="ECO:0000256" key="2">
    <source>
        <dbReference type="ARBA" id="ARBA00022679"/>
    </source>
</evidence>
<evidence type="ECO:0000313" key="6">
    <source>
        <dbReference type="Proteomes" id="UP000031668"/>
    </source>
</evidence>
<dbReference type="GO" id="GO:0046921">
    <property type="term" value="F:alpha-(1-&gt;6)-fucosyltransferase activity"/>
    <property type="evidence" value="ECO:0007669"/>
    <property type="project" value="TreeGrafter"/>
</dbReference>
<evidence type="ECO:0000256" key="3">
    <source>
        <dbReference type="PROSITE-ProRule" id="PRU00992"/>
    </source>
</evidence>
<dbReference type="EMBL" id="JWZT01004591">
    <property type="protein sequence ID" value="KII63753.1"/>
    <property type="molecule type" value="Genomic_DNA"/>
</dbReference>
<accession>A0A0C2IEN3</accession>
<reference evidence="5 6" key="1">
    <citation type="journal article" date="2014" name="Genome Biol. Evol.">
        <title>The genome of the myxosporean Thelohanellus kitauei shows adaptations to nutrient acquisition within its fish host.</title>
        <authorList>
            <person name="Yang Y."/>
            <person name="Xiong J."/>
            <person name="Zhou Z."/>
            <person name="Huo F."/>
            <person name="Miao W."/>
            <person name="Ran C."/>
            <person name="Liu Y."/>
            <person name="Zhang J."/>
            <person name="Feng J."/>
            <person name="Wang M."/>
            <person name="Wang M."/>
            <person name="Wang L."/>
            <person name="Yao B."/>
        </authorList>
    </citation>
    <scope>NUCLEOTIDE SEQUENCE [LARGE SCALE GENOMIC DNA]</scope>
    <source>
        <strain evidence="5">Wuqing</strain>
    </source>
</reference>
<dbReference type="InterPro" id="IPR027350">
    <property type="entry name" value="GT23_dom"/>
</dbReference>
<organism evidence="5 6">
    <name type="scientific">Thelohanellus kitauei</name>
    <name type="common">Myxosporean</name>
    <dbReference type="NCBI Taxonomy" id="669202"/>
    <lineage>
        <taxon>Eukaryota</taxon>
        <taxon>Metazoa</taxon>
        <taxon>Cnidaria</taxon>
        <taxon>Myxozoa</taxon>
        <taxon>Myxosporea</taxon>
        <taxon>Bivalvulida</taxon>
        <taxon>Platysporina</taxon>
        <taxon>Myxobolidae</taxon>
        <taxon>Thelohanellus</taxon>
    </lineage>
</organism>
<dbReference type="AlphaFoldDB" id="A0A0C2IEN3"/>
<sequence length="243" mass="28686">MSINLSFNEPISYSNMLEEWKKLFTTQKEILLFIFQYAAPGMLRVNKVPKNVDFYNNLISLNLLQMSNLYSLHSKSQNRMTRESLVKYMQKVINSNQNPKNCRDIEVIAYEPRSICGFGCQVHHIAYGLTVALGEGKPLVVKASPWHDFESIFDVIMPLSETCHYEMIDTHNLKAKYLELEEEYQIKEFLPPAFPENIKEQIEEFHTDPFLWYISQIMMYIMRLRPYIWKKLRPIEFKSPIVG</sequence>
<keyword evidence="6" id="KW-1185">Reference proteome</keyword>
<name>A0A0C2IEN3_THEKT</name>
<dbReference type="InterPro" id="IPR045573">
    <property type="entry name" value="Fut8_N_cat"/>
</dbReference>
<dbReference type="Pfam" id="PF19745">
    <property type="entry name" value="FUT8_N_cat"/>
    <property type="match status" value="1"/>
</dbReference>
<protein>
    <submittedName>
        <fullName evidence="5">Alpha-(1,6)-fucosyltransferase</fullName>
    </submittedName>
</protein>
<dbReference type="GO" id="GO:0006487">
    <property type="term" value="P:protein N-linked glycosylation"/>
    <property type="evidence" value="ECO:0007669"/>
    <property type="project" value="TreeGrafter"/>
</dbReference>
<comment type="similarity">
    <text evidence="3">Belongs to the glycosyltransferase 23 family.</text>
</comment>
<dbReference type="PROSITE" id="PS51659">
    <property type="entry name" value="GT23"/>
    <property type="match status" value="1"/>
</dbReference>
<keyword evidence="2 3" id="KW-0808">Transferase</keyword>
<feature type="domain" description="GT23" evidence="4">
    <location>
        <begin position="101"/>
        <end position="243"/>
    </location>
</feature>
<proteinExistence type="inferred from homology"/>
<comment type="caution">
    <text evidence="3">Lacks conserved residue(s) required for the propagation of feature annotation.</text>
</comment>
<evidence type="ECO:0000259" key="4">
    <source>
        <dbReference type="PROSITE" id="PS51659"/>
    </source>
</evidence>
<comment type="caution">
    <text evidence="5">The sequence shown here is derived from an EMBL/GenBank/DDBJ whole genome shotgun (WGS) entry which is preliminary data.</text>
</comment>
<evidence type="ECO:0000313" key="5">
    <source>
        <dbReference type="EMBL" id="KII63753.1"/>
    </source>
</evidence>
<dbReference type="PANTHER" id="PTHR13132:SF29">
    <property type="entry name" value="ALPHA-(1,6)-FUCOSYLTRANSFERASE"/>
    <property type="match status" value="1"/>
</dbReference>
<dbReference type="OMA" id="CHYEMID"/>